<dbReference type="InterPro" id="IPR027065">
    <property type="entry name" value="Lon_Prtase"/>
</dbReference>
<organism evidence="4 5">
    <name type="scientific">Nitrososphaera gargensis (strain Ga9.2)</name>
    <dbReference type="NCBI Taxonomy" id="1237085"/>
    <lineage>
        <taxon>Archaea</taxon>
        <taxon>Nitrososphaerota</taxon>
        <taxon>Nitrososphaeria</taxon>
        <taxon>Nitrososphaerales</taxon>
        <taxon>Nitrososphaeraceae</taxon>
        <taxon>Nitrososphaera</taxon>
    </lineage>
</organism>
<dbReference type="RefSeq" id="WP_015018025.1">
    <property type="nucleotide sequence ID" value="NC_018719.1"/>
</dbReference>
<gene>
    <name evidence="4" type="ordered locus">Ngar_c05360</name>
</gene>
<dbReference type="PANTHER" id="PTHR10046">
    <property type="entry name" value="ATP DEPENDENT LON PROTEASE FAMILY MEMBER"/>
    <property type="match status" value="1"/>
</dbReference>
<dbReference type="InterPro" id="IPR008269">
    <property type="entry name" value="Lon_proteolytic"/>
</dbReference>
<dbReference type="InterPro" id="IPR020568">
    <property type="entry name" value="Ribosomal_Su5_D2-typ_SF"/>
</dbReference>
<dbReference type="Gene3D" id="3.30.230.10">
    <property type="match status" value="1"/>
</dbReference>
<dbReference type="BioCyc" id="CNIT1237085:G1324-534-MONOMER"/>
<proteinExistence type="predicted"/>
<dbReference type="SUPFAM" id="SSF54211">
    <property type="entry name" value="Ribosomal protein S5 domain 2-like"/>
    <property type="match status" value="1"/>
</dbReference>
<feature type="coiled-coil region" evidence="2">
    <location>
        <begin position="27"/>
        <end position="61"/>
    </location>
</feature>
<accession>K0IM02</accession>
<dbReference type="GO" id="GO:0004252">
    <property type="term" value="F:serine-type endopeptidase activity"/>
    <property type="evidence" value="ECO:0007669"/>
    <property type="project" value="InterPro"/>
</dbReference>
<keyword evidence="5" id="KW-1185">Reference proteome</keyword>
<evidence type="ECO:0000256" key="2">
    <source>
        <dbReference type="SAM" id="Coils"/>
    </source>
</evidence>
<keyword evidence="4" id="KW-0378">Hydrolase</keyword>
<evidence type="ECO:0000313" key="4">
    <source>
        <dbReference type="EMBL" id="AFU57479.1"/>
    </source>
</evidence>
<dbReference type="AlphaFoldDB" id="K0IM02"/>
<sequence length="320" mass="34033">MSAKITVILGILILASAAGNVYLYQKTTSLENTISQLQATNEELKDDLANAQNNNNQSSSSIGSSSTITGNLPSFSGSLQQGNNKLANMTSQSITAVAVKAVPVSDGFFQTVRYQGTVMDITVDIRDGRGLVLVNTEIPTGVDFQTSARTAVKVAQSMTGADLSRKDVIFSIKAKGENSTASDLQAVDGPSAGAAMTVLLAAELGNNAELKQDVLMTGTINPDGTVGLVGGVPEKAVAAGQYGAKIFLVPSGQAVYNEQTCEKRQEGPFIYQTCRTEQKSLSEYTEKNYGMKVIEVKNIKDALAYFQSWINLPNTIKLRL</sequence>
<keyword evidence="2" id="KW-0175">Coiled coil</keyword>
<evidence type="ECO:0000256" key="1">
    <source>
        <dbReference type="ARBA" id="ARBA00004141"/>
    </source>
</evidence>
<dbReference type="GO" id="GO:0005524">
    <property type="term" value="F:ATP binding"/>
    <property type="evidence" value="ECO:0007669"/>
    <property type="project" value="InterPro"/>
</dbReference>
<keyword evidence="4" id="KW-0645">Protease</keyword>
<dbReference type="STRING" id="1237085.Ngar_c05360"/>
<dbReference type="PRINTS" id="PR00830">
    <property type="entry name" value="ENDOLAPTASE"/>
</dbReference>
<dbReference type="GO" id="GO:0004176">
    <property type="term" value="F:ATP-dependent peptidase activity"/>
    <property type="evidence" value="ECO:0007669"/>
    <property type="project" value="InterPro"/>
</dbReference>
<dbReference type="InParanoid" id="K0IM02"/>
<dbReference type="Pfam" id="PF05362">
    <property type="entry name" value="Lon_C"/>
    <property type="match status" value="1"/>
</dbReference>
<dbReference type="GeneID" id="13796710"/>
<dbReference type="InterPro" id="IPR014721">
    <property type="entry name" value="Ribsml_uS5_D2-typ_fold_subgr"/>
</dbReference>
<dbReference type="Proteomes" id="UP000008037">
    <property type="component" value="Chromosome"/>
</dbReference>
<dbReference type="GO" id="GO:0030163">
    <property type="term" value="P:protein catabolic process"/>
    <property type="evidence" value="ECO:0007669"/>
    <property type="project" value="InterPro"/>
</dbReference>
<comment type="subcellular location">
    <subcellularLocation>
        <location evidence="1">Membrane</location>
        <topology evidence="1">Multi-pass membrane protein</topology>
    </subcellularLocation>
</comment>
<dbReference type="GO" id="GO:0006508">
    <property type="term" value="P:proteolysis"/>
    <property type="evidence" value="ECO:0007669"/>
    <property type="project" value="UniProtKB-KW"/>
</dbReference>
<dbReference type="KEGG" id="nga:Ngar_c05360"/>
<dbReference type="GO" id="GO:0016020">
    <property type="term" value="C:membrane"/>
    <property type="evidence" value="ECO:0007669"/>
    <property type="project" value="UniProtKB-SubCell"/>
</dbReference>
<dbReference type="OrthoDB" id="15525at2157"/>
<name>K0IM02_NITGG</name>
<dbReference type="EMBL" id="CP002408">
    <property type="protein sequence ID" value="AFU57479.1"/>
    <property type="molecule type" value="Genomic_DNA"/>
</dbReference>
<reference evidence="4 5" key="1">
    <citation type="journal article" date="2012" name="Environ. Microbiol.">
        <title>The genome of the ammonia-oxidizing Candidatus Nitrososphaera gargensis: insights into metabolic versatility and environmental adaptations.</title>
        <authorList>
            <person name="Spang A."/>
            <person name="Poehlein A."/>
            <person name="Offre P."/>
            <person name="Zumbragel S."/>
            <person name="Haider S."/>
            <person name="Rychlik N."/>
            <person name="Nowka B."/>
            <person name="Schmeisser C."/>
            <person name="Lebedeva E.V."/>
            <person name="Rattei T."/>
            <person name="Bohm C."/>
            <person name="Schmid M."/>
            <person name="Galushko A."/>
            <person name="Hatzenpichler R."/>
            <person name="Weinmaier T."/>
            <person name="Daniel R."/>
            <person name="Schleper C."/>
            <person name="Spieck E."/>
            <person name="Streit W."/>
            <person name="Wagner M."/>
        </authorList>
    </citation>
    <scope>NUCLEOTIDE SEQUENCE [LARGE SCALE GENOMIC DNA]</scope>
    <source>
        <strain evidence="5">Ga9.2</strain>
    </source>
</reference>
<dbReference type="HOGENOM" id="CLU_867689_0_0_2"/>
<protein>
    <submittedName>
        <fullName evidence="4">Putative archaeal serine protease</fullName>
    </submittedName>
</protein>
<feature type="domain" description="Lon proteolytic" evidence="3">
    <location>
        <begin position="186"/>
        <end position="252"/>
    </location>
</feature>
<dbReference type="MEROPS" id="S16.A12"/>
<evidence type="ECO:0000313" key="5">
    <source>
        <dbReference type="Proteomes" id="UP000008037"/>
    </source>
</evidence>
<evidence type="ECO:0000259" key="3">
    <source>
        <dbReference type="Pfam" id="PF05362"/>
    </source>
</evidence>